<keyword evidence="6" id="KW-1185">Reference proteome</keyword>
<dbReference type="SMART" id="SM00906">
    <property type="entry name" value="Fungal_trans"/>
    <property type="match status" value="1"/>
</dbReference>
<evidence type="ECO:0000256" key="2">
    <source>
        <dbReference type="ARBA" id="ARBA00023163"/>
    </source>
</evidence>
<evidence type="ECO:0000313" key="6">
    <source>
        <dbReference type="Proteomes" id="UP001345013"/>
    </source>
</evidence>
<evidence type="ECO:0000259" key="4">
    <source>
        <dbReference type="SMART" id="SM00906"/>
    </source>
</evidence>
<keyword evidence="2" id="KW-0804">Transcription</keyword>
<reference evidence="5 6" key="1">
    <citation type="submission" date="2023-08" db="EMBL/GenBank/DDBJ databases">
        <title>Black Yeasts Isolated from many extreme environments.</title>
        <authorList>
            <person name="Coleine C."/>
            <person name="Stajich J.E."/>
            <person name="Selbmann L."/>
        </authorList>
    </citation>
    <scope>NUCLEOTIDE SEQUENCE [LARGE SCALE GENOMIC DNA]</scope>
    <source>
        <strain evidence="5 6">CCFEE 5885</strain>
    </source>
</reference>
<keyword evidence="1" id="KW-0805">Transcription regulation</keyword>
<sequence>MVTANDVFLGTLEGLENIILEALYHTDGGNIRRAWITMRRAVTAAQLLGLHRPGHYRFKVVNDQNDHDPELLWNCIVYMERVLSLLLGLPTSTGATSTGATNSTDQEPTSASAQSYNLPTLIMSVTAKIIERNQIHVSQQALDITQEIDRELIKMTQHLPSTFWRPLALAGLEIDSLDAFWETRRAWDHMFYYTLVNQLHLPYMLSPSHALQRVSSRVACVNASREILTREIAIRTFNPNNACCRIGDFMALIAEMENPLVHQRLGDRAIVERALECMTSMSELHEDALASKCAALLKDLLAIEADAAQGHSYHTQTLQWTNGDHEDDRKVLIIKVPYIGVVRIARDGITSVAPMEIEQDRGPHEGVTIGGIGSIHVKSLRLSDHRPGGGTSGVAAPQAATTQSVEAPSIQQHATQVVQVPSGDLFMRQDQMFPDAAASMDDWVFQGFDTAFFDVLMREIGDQPLNGTSAEGWDFGTNL</sequence>
<evidence type="ECO:0000313" key="5">
    <source>
        <dbReference type="EMBL" id="KAK5096751.1"/>
    </source>
</evidence>
<accession>A0ABR0KJG7</accession>
<evidence type="ECO:0000256" key="1">
    <source>
        <dbReference type="ARBA" id="ARBA00023015"/>
    </source>
</evidence>
<organism evidence="5 6">
    <name type="scientific">Lithohypha guttulata</name>
    <dbReference type="NCBI Taxonomy" id="1690604"/>
    <lineage>
        <taxon>Eukaryota</taxon>
        <taxon>Fungi</taxon>
        <taxon>Dikarya</taxon>
        <taxon>Ascomycota</taxon>
        <taxon>Pezizomycotina</taxon>
        <taxon>Eurotiomycetes</taxon>
        <taxon>Chaetothyriomycetidae</taxon>
        <taxon>Chaetothyriales</taxon>
        <taxon>Trichomeriaceae</taxon>
        <taxon>Lithohypha</taxon>
    </lineage>
</organism>
<dbReference type="CDD" id="cd12148">
    <property type="entry name" value="fungal_TF_MHR"/>
    <property type="match status" value="1"/>
</dbReference>
<dbReference type="PANTHER" id="PTHR47840:SF1">
    <property type="entry name" value="ZN(II)2CYS6 TRANSCRIPTION FACTOR (EUROFUNG)"/>
    <property type="match status" value="1"/>
</dbReference>
<proteinExistence type="predicted"/>
<dbReference type="PANTHER" id="PTHR47840">
    <property type="entry name" value="ZN(II)2CYS6 TRANSCRIPTION FACTOR (EUROFUNG)-RELATED"/>
    <property type="match status" value="1"/>
</dbReference>
<protein>
    <recommendedName>
        <fullName evidence="4">Xylanolytic transcriptional activator regulatory domain-containing protein</fullName>
    </recommendedName>
</protein>
<dbReference type="Proteomes" id="UP001345013">
    <property type="component" value="Unassembled WGS sequence"/>
</dbReference>
<evidence type="ECO:0000256" key="3">
    <source>
        <dbReference type="ARBA" id="ARBA00023242"/>
    </source>
</evidence>
<gene>
    <name evidence="5" type="ORF">LTR24_002513</name>
</gene>
<dbReference type="EMBL" id="JAVRRG010000021">
    <property type="protein sequence ID" value="KAK5096751.1"/>
    <property type="molecule type" value="Genomic_DNA"/>
</dbReference>
<keyword evidence="3" id="KW-0539">Nucleus</keyword>
<dbReference type="InterPro" id="IPR007219">
    <property type="entry name" value="XnlR_reg_dom"/>
</dbReference>
<name>A0ABR0KJG7_9EURO</name>
<comment type="caution">
    <text evidence="5">The sequence shown here is derived from an EMBL/GenBank/DDBJ whole genome shotgun (WGS) entry which is preliminary data.</text>
</comment>
<feature type="domain" description="Xylanolytic transcriptional activator regulatory" evidence="4">
    <location>
        <begin position="34"/>
        <end position="114"/>
    </location>
</feature>